<evidence type="ECO:0008006" key="4">
    <source>
        <dbReference type="Google" id="ProtNLM"/>
    </source>
</evidence>
<accession>A0ABT6TAU9</accession>
<feature type="chain" id="PRO_5047256319" description="DUF4309 domain-containing protein" evidence="1">
    <location>
        <begin position="23"/>
        <end position="179"/>
    </location>
</feature>
<proteinExistence type="predicted"/>
<feature type="signal peptide" evidence="1">
    <location>
        <begin position="1"/>
        <end position="22"/>
    </location>
</feature>
<comment type="caution">
    <text evidence="2">The sequence shown here is derived from an EMBL/GenBank/DDBJ whole genome shotgun (WGS) entry which is preliminary data.</text>
</comment>
<sequence>MRKLLLCVVLLGICLIPLSVSGVSDKQETAVAEENGIEAINHASAPSYPAYISKITSMDGVTYVTVDYIQFLQGAEADRVFRQQEPDAGMDQAPDGYYILNEEKKTYTLPVAADVQVLMQIYNRSGSWDDADIVENEPISIAKLRSLFSRENQELMGNFPYYITVVDGKIVRIVQQFIP</sequence>
<gene>
    <name evidence="2" type="ORF">KB449_03250</name>
</gene>
<evidence type="ECO:0000313" key="3">
    <source>
        <dbReference type="Proteomes" id="UP001161691"/>
    </source>
</evidence>
<dbReference type="RefSeq" id="WP_282906990.1">
    <property type="nucleotide sequence ID" value="NZ_JAGRPV010000001.1"/>
</dbReference>
<evidence type="ECO:0000256" key="1">
    <source>
        <dbReference type="SAM" id="SignalP"/>
    </source>
</evidence>
<organism evidence="2 3">
    <name type="scientific">Cohnella hashimotonis</name>
    <dbReference type="NCBI Taxonomy" id="2826895"/>
    <lineage>
        <taxon>Bacteria</taxon>
        <taxon>Bacillati</taxon>
        <taxon>Bacillota</taxon>
        <taxon>Bacilli</taxon>
        <taxon>Bacillales</taxon>
        <taxon>Paenibacillaceae</taxon>
        <taxon>Cohnella</taxon>
    </lineage>
</organism>
<evidence type="ECO:0000313" key="2">
    <source>
        <dbReference type="EMBL" id="MDI4643956.1"/>
    </source>
</evidence>
<name>A0ABT6TAU9_9BACL</name>
<dbReference type="Proteomes" id="UP001161691">
    <property type="component" value="Unassembled WGS sequence"/>
</dbReference>
<protein>
    <recommendedName>
        <fullName evidence="4">DUF4309 domain-containing protein</fullName>
    </recommendedName>
</protein>
<dbReference type="EMBL" id="JAGRPV010000001">
    <property type="protein sequence ID" value="MDI4643956.1"/>
    <property type="molecule type" value="Genomic_DNA"/>
</dbReference>
<keyword evidence="1" id="KW-0732">Signal</keyword>
<reference evidence="2" key="1">
    <citation type="submission" date="2023-04" db="EMBL/GenBank/DDBJ databases">
        <title>Comparative genomic analysis of Cohnella hashimotonis sp. nov., isolated from the International Space Station.</title>
        <authorList>
            <person name="Venkateswaran K."/>
            <person name="Simpson A."/>
        </authorList>
    </citation>
    <scope>NUCLEOTIDE SEQUENCE</scope>
    <source>
        <strain evidence="2">F6_2S_P_1</strain>
    </source>
</reference>
<keyword evidence="3" id="KW-1185">Reference proteome</keyword>